<proteinExistence type="predicted"/>
<comment type="caution">
    <text evidence="1">The sequence shown here is derived from an EMBL/GenBank/DDBJ whole genome shotgun (WGS) entry which is preliminary data.</text>
</comment>
<sequence>MTLIMCGFGIVSCISICTLFRIVRSRFDSCSGTVPDVDPGHALDSYAGVDETYTDCSIDRVVFLQYGRGFTIDRIRQRKRFDTVRVRPRSPPSIIYVVRVGIDTSAAPHETRALRLLYCDSGEAFPTPRPTPVRSSRPDEF</sequence>
<accession>A0A4C1TJ31</accession>
<gene>
    <name evidence="1" type="ORF">EVAR_4169_1</name>
</gene>
<organism evidence="1 2">
    <name type="scientific">Eumeta variegata</name>
    <name type="common">Bagworm moth</name>
    <name type="synonym">Eumeta japonica</name>
    <dbReference type="NCBI Taxonomy" id="151549"/>
    <lineage>
        <taxon>Eukaryota</taxon>
        <taxon>Metazoa</taxon>
        <taxon>Ecdysozoa</taxon>
        <taxon>Arthropoda</taxon>
        <taxon>Hexapoda</taxon>
        <taxon>Insecta</taxon>
        <taxon>Pterygota</taxon>
        <taxon>Neoptera</taxon>
        <taxon>Endopterygota</taxon>
        <taxon>Lepidoptera</taxon>
        <taxon>Glossata</taxon>
        <taxon>Ditrysia</taxon>
        <taxon>Tineoidea</taxon>
        <taxon>Psychidae</taxon>
        <taxon>Oiketicinae</taxon>
        <taxon>Eumeta</taxon>
    </lineage>
</organism>
<dbReference type="Proteomes" id="UP000299102">
    <property type="component" value="Unassembled WGS sequence"/>
</dbReference>
<name>A0A4C1TJ31_EUMVA</name>
<reference evidence="1 2" key="1">
    <citation type="journal article" date="2019" name="Commun. Biol.">
        <title>The bagworm genome reveals a unique fibroin gene that provides high tensile strength.</title>
        <authorList>
            <person name="Kono N."/>
            <person name="Nakamura H."/>
            <person name="Ohtoshi R."/>
            <person name="Tomita M."/>
            <person name="Numata K."/>
            <person name="Arakawa K."/>
        </authorList>
    </citation>
    <scope>NUCLEOTIDE SEQUENCE [LARGE SCALE GENOMIC DNA]</scope>
</reference>
<dbReference type="AlphaFoldDB" id="A0A4C1TJ31"/>
<evidence type="ECO:0000313" key="2">
    <source>
        <dbReference type="Proteomes" id="UP000299102"/>
    </source>
</evidence>
<keyword evidence="2" id="KW-1185">Reference proteome</keyword>
<protein>
    <submittedName>
        <fullName evidence="1">Uncharacterized protein</fullName>
    </submittedName>
</protein>
<evidence type="ECO:0000313" key="1">
    <source>
        <dbReference type="EMBL" id="GBP13408.1"/>
    </source>
</evidence>
<dbReference type="EMBL" id="BGZK01000057">
    <property type="protein sequence ID" value="GBP13408.1"/>
    <property type="molecule type" value="Genomic_DNA"/>
</dbReference>